<evidence type="ECO:0000313" key="3">
    <source>
        <dbReference type="Proteomes" id="UP000001037"/>
    </source>
</evidence>
<name>G0EG39_PYRF1</name>
<feature type="transmembrane region" description="Helical" evidence="1">
    <location>
        <begin position="62"/>
        <end position="87"/>
    </location>
</feature>
<dbReference type="STRING" id="694429.Pyrfu_0416"/>
<sequence>MFEAVRRLFREERCQVLHLMGSVARLCPLFFCVVGCGCVVLSPVLVPVLLSSWCFDDYSCDCILAVGPLVVVPVWGSTVAGVSVGWAGV</sequence>
<keyword evidence="1" id="KW-0812">Transmembrane</keyword>
<keyword evidence="1" id="KW-0472">Membrane</keyword>
<feature type="transmembrane region" description="Helical" evidence="1">
    <location>
        <begin position="28"/>
        <end position="50"/>
    </location>
</feature>
<keyword evidence="3" id="KW-1185">Reference proteome</keyword>
<organism evidence="2 3">
    <name type="scientific">Pyrolobus fumarii (strain DSM 11204 / 1A)</name>
    <dbReference type="NCBI Taxonomy" id="694429"/>
    <lineage>
        <taxon>Archaea</taxon>
        <taxon>Thermoproteota</taxon>
        <taxon>Thermoprotei</taxon>
        <taxon>Desulfurococcales</taxon>
        <taxon>Pyrodictiaceae</taxon>
        <taxon>Pyrolobus</taxon>
    </lineage>
</organism>
<dbReference type="Proteomes" id="UP000001037">
    <property type="component" value="Chromosome"/>
</dbReference>
<accession>G0EG39</accession>
<gene>
    <name evidence="2" type="ordered locus">Pyrfu_0416</name>
</gene>
<dbReference type="EMBL" id="CP002838">
    <property type="protein sequence ID" value="AEM38287.1"/>
    <property type="molecule type" value="Genomic_DNA"/>
</dbReference>
<dbReference type="AlphaFoldDB" id="G0EG39"/>
<dbReference type="KEGG" id="pfm:Pyrfu_0416"/>
<keyword evidence="1" id="KW-1133">Transmembrane helix</keyword>
<dbReference type="InParanoid" id="G0EG39"/>
<evidence type="ECO:0000313" key="2">
    <source>
        <dbReference type="EMBL" id="AEM38287.1"/>
    </source>
</evidence>
<protein>
    <submittedName>
        <fullName evidence="2">Uncharacterized protein</fullName>
    </submittedName>
</protein>
<proteinExistence type="predicted"/>
<dbReference type="HOGENOM" id="CLU_2447781_0_0_2"/>
<reference evidence="2 3" key="1">
    <citation type="journal article" date="2011" name="Stand. Genomic Sci.">
        <title>Complete genome sequence of the hyperthermophilic chemolithoautotroph Pyrolobus fumarii type strain (1A).</title>
        <authorList>
            <person name="Anderson I."/>
            <person name="Goker M."/>
            <person name="Nolan M."/>
            <person name="Lucas S."/>
            <person name="Hammon N."/>
            <person name="Deshpande S."/>
            <person name="Cheng J.F."/>
            <person name="Tapia R."/>
            <person name="Han C."/>
            <person name="Goodwin L."/>
            <person name="Pitluck S."/>
            <person name="Huntemann M."/>
            <person name="Liolios K."/>
            <person name="Ivanova N."/>
            <person name="Pagani I."/>
            <person name="Mavromatis K."/>
            <person name="Ovchinikova G."/>
            <person name="Pati A."/>
            <person name="Chen A."/>
            <person name="Palaniappan K."/>
            <person name="Land M."/>
            <person name="Hauser L."/>
            <person name="Brambilla E.M."/>
            <person name="Huber H."/>
            <person name="Yasawong M."/>
            <person name="Rohde M."/>
            <person name="Spring S."/>
            <person name="Abt B."/>
            <person name="Sikorski J."/>
            <person name="Wirth R."/>
            <person name="Detter J.C."/>
            <person name="Woyke T."/>
            <person name="Bristow J."/>
            <person name="Eisen J.A."/>
            <person name="Markowitz V."/>
            <person name="Hugenholtz P."/>
            <person name="Kyrpides N.C."/>
            <person name="Klenk H.P."/>
            <person name="Lapidus A."/>
        </authorList>
    </citation>
    <scope>NUCLEOTIDE SEQUENCE [LARGE SCALE GENOMIC DNA]</scope>
    <source>
        <strain evidence="3">DSM 11204 / 1A</strain>
    </source>
</reference>
<evidence type="ECO:0000256" key="1">
    <source>
        <dbReference type="SAM" id="Phobius"/>
    </source>
</evidence>